<feature type="DNA-binding region" description="Homeobox" evidence="5">
    <location>
        <begin position="43"/>
        <end position="102"/>
    </location>
</feature>
<dbReference type="PANTHER" id="PTHR45714:SF34">
    <property type="entry name" value="HOMEOBOX-LEUCINE ZIPPER PROTEIN HAT9"/>
    <property type="match status" value="1"/>
</dbReference>
<accession>A0AAD5WCR6</accession>
<keyword evidence="5 6" id="KW-0371">Homeobox</keyword>
<dbReference type="Proteomes" id="UP001210211">
    <property type="component" value="Unassembled WGS sequence"/>
</dbReference>
<dbReference type="GO" id="GO:0043565">
    <property type="term" value="F:sequence-specific DNA binding"/>
    <property type="evidence" value="ECO:0007669"/>
    <property type="project" value="InterPro"/>
</dbReference>
<dbReference type="SMART" id="SM00389">
    <property type="entry name" value="HOX"/>
    <property type="match status" value="1"/>
</dbReference>
<organism evidence="9 10">
    <name type="scientific">Rhynchospora tenuis</name>
    <dbReference type="NCBI Taxonomy" id="198213"/>
    <lineage>
        <taxon>Eukaryota</taxon>
        <taxon>Viridiplantae</taxon>
        <taxon>Streptophyta</taxon>
        <taxon>Embryophyta</taxon>
        <taxon>Tracheophyta</taxon>
        <taxon>Spermatophyta</taxon>
        <taxon>Magnoliopsida</taxon>
        <taxon>Liliopsida</taxon>
        <taxon>Poales</taxon>
        <taxon>Cyperaceae</taxon>
        <taxon>Cyperoideae</taxon>
        <taxon>Rhynchosporeae</taxon>
        <taxon>Rhynchospora</taxon>
    </lineage>
</organism>
<evidence type="ECO:0000256" key="2">
    <source>
        <dbReference type="ARBA" id="ARBA00006074"/>
    </source>
</evidence>
<evidence type="ECO:0000313" key="10">
    <source>
        <dbReference type="Proteomes" id="UP001210211"/>
    </source>
</evidence>
<sequence length="183" mass="20598">MPCESVLSLSLSGRTCQSVNELSFSKTNHVVRQRDSQAEKETATRKKLRLSKDQLAILQTTFRLETTINIKQKHALARKLNLKPRQVEVWIQNRRARIKNKQAKVDCELLREYYQVLSSENNRLKEEIKELKTEISRTLAYKYGAVTNPAAAGAVINTVKLCPSCKSIGANTSAVQVELVGPS</sequence>
<comment type="caution">
    <text evidence="9">The sequence shown here is derived from an EMBL/GenBank/DDBJ whole genome shotgun (WGS) entry which is preliminary data.</text>
</comment>
<evidence type="ECO:0000256" key="6">
    <source>
        <dbReference type="RuleBase" id="RU000682"/>
    </source>
</evidence>
<dbReference type="PROSITE" id="PS50071">
    <property type="entry name" value="HOMEOBOX_2"/>
    <property type="match status" value="1"/>
</dbReference>
<dbReference type="EMBL" id="JAMRDG010000002">
    <property type="protein sequence ID" value="KAJ3685438.1"/>
    <property type="molecule type" value="Genomic_DNA"/>
</dbReference>
<dbReference type="InterPro" id="IPR001356">
    <property type="entry name" value="HD"/>
</dbReference>
<reference evidence="9 10" key="1">
    <citation type="journal article" date="2022" name="Cell">
        <title>Repeat-based holocentromeres influence genome architecture and karyotype evolution.</title>
        <authorList>
            <person name="Hofstatter P.G."/>
            <person name="Thangavel G."/>
            <person name="Lux T."/>
            <person name="Neumann P."/>
            <person name="Vondrak T."/>
            <person name="Novak P."/>
            <person name="Zhang M."/>
            <person name="Costa L."/>
            <person name="Castellani M."/>
            <person name="Scott A."/>
            <person name="Toegelov H."/>
            <person name="Fuchs J."/>
            <person name="Mata-Sucre Y."/>
            <person name="Dias Y."/>
            <person name="Vanzela A.L.L."/>
            <person name="Huettel B."/>
            <person name="Almeida C.C.S."/>
            <person name="Simkova H."/>
            <person name="Souza G."/>
            <person name="Pedrosa-Harand A."/>
            <person name="Macas J."/>
            <person name="Mayer K.F.X."/>
            <person name="Houben A."/>
            <person name="Marques A."/>
        </authorList>
    </citation>
    <scope>NUCLEOTIDE SEQUENCE [LARGE SCALE GENOMIC DNA]</scope>
    <source>
        <strain evidence="9">RhyTen1mFocal</strain>
    </source>
</reference>
<protein>
    <recommendedName>
        <fullName evidence="8">Homeobox domain-containing protein</fullName>
    </recommendedName>
</protein>
<keyword evidence="3" id="KW-0805">Transcription regulation</keyword>
<dbReference type="SUPFAM" id="SSF46689">
    <property type="entry name" value="Homeodomain-like"/>
    <property type="match status" value="1"/>
</dbReference>
<dbReference type="SMART" id="SM00340">
    <property type="entry name" value="HALZ"/>
    <property type="match status" value="1"/>
</dbReference>
<evidence type="ECO:0000259" key="8">
    <source>
        <dbReference type="PROSITE" id="PS50071"/>
    </source>
</evidence>
<feature type="domain" description="Homeobox" evidence="8">
    <location>
        <begin position="41"/>
        <end position="101"/>
    </location>
</feature>
<dbReference type="InterPro" id="IPR003106">
    <property type="entry name" value="Leu_zip_homeo"/>
</dbReference>
<keyword evidence="4" id="KW-0804">Transcription</keyword>
<dbReference type="GO" id="GO:0006355">
    <property type="term" value="P:regulation of DNA-templated transcription"/>
    <property type="evidence" value="ECO:0007669"/>
    <property type="project" value="InterPro"/>
</dbReference>
<keyword evidence="5 6" id="KW-0238">DNA-binding</keyword>
<keyword evidence="5 6" id="KW-0539">Nucleus</keyword>
<comment type="subcellular location">
    <subcellularLocation>
        <location evidence="1 5 6">Nucleus</location>
    </subcellularLocation>
</comment>
<dbReference type="PANTHER" id="PTHR45714">
    <property type="entry name" value="HOMEOBOX-LEUCINE ZIPPER PROTEIN HAT14"/>
    <property type="match status" value="1"/>
</dbReference>
<name>A0AAD5WCR6_9POAL</name>
<comment type="similarity">
    <text evidence="2">Belongs to the HD-ZIP homeobox family. Class II subfamily.</text>
</comment>
<dbReference type="InterPro" id="IPR009057">
    <property type="entry name" value="Homeodomain-like_sf"/>
</dbReference>
<dbReference type="InterPro" id="IPR050762">
    <property type="entry name" value="HD-ZIP_Homeobox_LZ_Class_II"/>
</dbReference>
<keyword evidence="10" id="KW-1185">Reference proteome</keyword>
<dbReference type="GO" id="GO:0005634">
    <property type="term" value="C:nucleus"/>
    <property type="evidence" value="ECO:0007669"/>
    <property type="project" value="UniProtKB-SubCell"/>
</dbReference>
<dbReference type="AlphaFoldDB" id="A0AAD5WCR6"/>
<dbReference type="CDD" id="cd00086">
    <property type="entry name" value="homeodomain"/>
    <property type="match status" value="1"/>
</dbReference>
<evidence type="ECO:0000256" key="3">
    <source>
        <dbReference type="ARBA" id="ARBA00023015"/>
    </source>
</evidence>
<dbReference type="Gene3D" id="1.10.10.60">
    <property type="entry name" value="Homeodomain-like"/>
    <property type="match status" value="1"/>
</dbReference>
<proteinExistence type="inferred from homology"/>
<evidence type="ECO:0000313" key="9">
    <source>
        <dbReference type="EMBL" id="KAJ3685438.1"/>
    </source>
</evidence>
<evidence type="ECO:0000256" key="4">
    <source>
        <dbReference type="ARBA" id="ARBA00023163"/>
    </source>
</evidence>
<feature type="coiled-coil region" evidence="7">
    <location>
        <begin position="107"/>
        <end position="141"/>
    </location>
</feature>
<evidence type="ECO:0000256" key="7">
    <source>
        <dbReference type="SAM" id="Coils"/>
    </source>
</evidence>
<dbReference type="Pfam" id="PF00046">
    <property type="entry name" value="Homeodomain"/>
    <property type="match status" value="1"/>
</dbReference>
<gene>
    <name evidence="9" type="ORF">LUZ61_014602</name>
</gene>
<keyword evidence="7" id="KW-0175">Coiled coil</keyword>
<evidence type="ECO:0000256" key="5">
    <source>
        <dbReference type="PROSITE-ProRule" id="PRU00108"/>
    </source>
</evidence>
<evidence type="ECO:0000256" key="1">
    <source>
        <dbReference type="ARBA" id="ARBA00004123"/>
    </source>
</evidence>